<dbReference type="PANTHER" id="PTHR30389:SF0">
    <property type="entry name" value="FUMARATE HYDRATASE CLASS I, AEROBIC"/>
    <property type="match status" value="1"/>
</dbReference>
<evidence type="ECO:0000256" key="7">
    <source>
        <dbReference type="ARBA" id="ARBA00022532"/>
    </source>
</evidence>
<keyword evidence="8 12" id="KW-0479">Metal-binding</keyword>
<dbReference type="FunFam" id="3.20.130.10:FF:000001">
    <property type="entry name" value="Fumarate hydratase class I"/>
    <property type="match status" value="1"/>
</dbReference>
<evidence type="ECO:0000256" key="4">
    <source>
        <dbReference type="ARBA" id="ARBA00008876"/>
    </source>
</evidence>
<dbReference type="InterPro" id="IPR020557">
    <property type="entry name" value="Fumarate_lyase_CS"/>
</dbReference>
<dbReference type="GO" id="GO:0046872">
    <property type="term" value="F:metal ion binding"/>
    <property type="evidence" value="ECO:0007669"/>
    <property type="project" value="UniProtKB-UniRule"/>
</dbReference>
<dbReference type="InterPro" id="IPR036660">
    <property type="entry name" value="Fe-S_hydroAse_TtdB_cat_sf"/>
</dbReference>
<dbReference type="PROSITE" id="PS00163">
    <property type="entry name" value="FUMARATE_LYASES"/>
    <property type="match status" value="1"/>
</dbReference>
<accession>A0A3E0HZH8</accession>
<evidence type="ECO:0000256" key="11">
    <source>
        <dbReference type="ARBA" id="ARBA00023239"/>
    </source>
</evidence>
<evidence type="ECO:0000256" key="6">
    <source>
        <dbReference type="ARBA" id="ARBA00022485"/>
    </source>
</evidence>
<dbReference type="SUPFAM" id="SSF117457">
    <property type="entry name" value="FumA C-terminal domain-like"/>
    <property type="match status" value="1"/>
</dbReference>
<dbReference type="Proteomes" id="UP000256269">
    <property type="component" value="Unassembled WGS sequence"/>
</dbReference>
<evidence type="ECO:0000256" key="10">
    <source>
        <dbReference type="ARBA" id="ARBA00023014"/>
    </source>
</evidence>
<keyword evidence="9 12" id="KW-0408">Iron</keyword>
<evidence type="ECO:0000256" key="3">
    <source>
        <dbReference type="ARBA" id="ARBA00004859"/>
    </source>
</evidence>
<reference evidence="15 16" key="1">
    <citation type="submission" date="2018-08" db="EMBL/GenBank/DDBJ databases">
        <title>Genomic Encyclopedia of Archaeal and Bacterial Type Strains, Phase II (KMG-II): from individual species to whole genera.</title>
        <authorList>
            <person name="Goeker M."/>
        </authorList>
    </citation>
    <scope>NUCLEOTIDE SEQUENCE [LARGE SCALE GENOMIC DNA]</scope>
    <source>
        <strain evidence="15 16">DSM 45791</strain>
    </source>
</reference>
<comment type="cofactor">
    <cofactor evidence="2 12">
        <name>[4Fe-4S] cluster</name>
        <dbReference type="ChEBI" id="CHEBI:49883"/>
    </cofactor>
</comment>
<gene>
    <name evidence="15" type="ORF">BCF44_103321</name>
</gene>
<evidence type="ECO:0000256" key="12">
    <source>
        <dbReference type="PIRNR" id="PIRNR001394"/>
    </source>
</evidence>
<dbReference type="NCBIfam" id="TIGR00723">
    <property type="entry name" value="ttdB_fumA_fumB"/>
    <property type="match status" value="1"/>
</dbReference>
<sequence length="552" mass="60349">MSTTSFHYVDPLPLGKDTATEYRLVSPDGVRVTEVAGRKFLEVEPAALKLLAREAIKDIQHLLRTSHLAQLRAIIDDPEASGNDRFVATDLLRNACVSAGGVLPMCQDTGTAIVIGKRTETVLTGGDDEAALAEGVYDAYQQLNLRYSQMSPVTFWDEKNTGTNLPAQVELYHKPGQEPVYEFLFMAKGGGSANKTFLYQETKALLNPTRLARFLDEKLRSLGTAACPPYHLAIVVGGTSAEYNLKVAKLASARYLDNLPTEGSAEGRAFRDTDLEQQVLAMTREFGIGAQFGGKYFCHDVRVIRLPRHGASCPVGIAVSCSADRQAKAKITAEGVFLEQLERDPAQFLPEVHDEQLSDDVVRIDLNQPMDEIRRTLAALPVKTRLSLTGPLVVARDIAHAKIKERLDAGEPMPQYLRDHPVYYAGPAKTPEGYASGSFGPTTAGRMDSYVEQFQAAGGSLVMLAKGNRSKQVTDACQAHGGFYLGSIGGPAARLAKDCIRKVEVLEYPELGMEAVWKIEVEDFPAFIVVDDKGNDFFSETSAPTLQISFRR</sequence>
<evidence type="ECO:0000256" key="5">
    <source>
        <dbReference type="ARBA" id="ARBA00011738"/>
    </source>
</evidence>
<evidence type="ECO:0000259" key="14">
    <source>
        <dbReference type="Pfam" id="PF05683"/>
    </source>
</evidence>
<evidence type="ECO:0000256" key="2">
    <source>
        <dbReference type="ARBA" id="ARBA00001966"/>
    </source>
</evidence>
<dbReference type="GO" id="GO:0004333">
    <property type="term" value="F:fumarate hydratase activity"/>
    <property type="evidence" value="ECO:0007669"/>
    <property type="project" value="UniProtKB-UniRule"/>
</dbReference>
<dbReference type="Pfam" id="PF05681">
    <property type="entry name" value="Fumerase"/>
    <property type="match status" value="1"/>
</dbReference>
<dbReference type="InterPro" id="IPR051208">
    <property type="entry name" value="Class-I_Fumarase/Tartrate_DH"/>
</dbReference>
<dbReference type="PANTHER" id="PTHR30389">
    <property type="entry name" value="FUMARATE HYDRATASE-RELATED"/>
    <property type="match status" value="1"/>
</dbReference>
<comment type="function">
    <text evidence="12">Catalyzes the reversible hydration of fumarate to (S)-malate.</text>
</comment>
<dbReference type="PIRSF" id="PIRSF001394">
    <property type="entry name" value="Fe_dep_fumar_hy"/>
    <property type="match status" value="1"/>
</dbReference>
<dbReference type="AlphaFoldDB" id="A0A3E0HZH8"/>
<dbReference type="InterPro" id="IPR011167">
    <property type="entry name" value="Fe_dep_fumarate_hydratase"/>
</dbReference>
<comment type="subunit">
    <text evidence="5 12">Homodimer.</text>
</comment>
<keyword evidence="11 12" id="KW-0456">Lyase</keyword>
<dbReference type="GO" id="GO:0042803">
    <property type="term" value="F:protein homodimerization activity"/>
    <property type="evidence" value="ECO:0007669"/>
    <property type="project" value="UniProtKB-ARBA"/>
</dbReference>
<dbReference type="EMBL" id="QUNO01000003">
    <property type="protein sequence ID" value="REH51872.1"/>
    <property type="molecule type" value="Genomic_DNA"/>
</dbReference>
<evidence type="ECO:0000256" key="9">
    <source>
        <dbReference type="ARBA" id="ARBA00023004"/>
    </source>
</evidence>
<keyword evidence="7" id="KW-0816">Tricarboxylic acid cycle</keyword>
<dbReference type="EC" id="4.2.1.2" evidence="12"/>
<evidence type="ECO:0000259" key="13">
    <source>
        <dbReference type="Pfam" id="PF05681"/>
    </source>
</evidence>
<comment type="similarity">
    <text evidence="4 12">Belongs to the class-I fumarase family.</text>
</comment>
<name>A0A3E0HZH8_9PSEU</name>
<organism evidence="15 16">
    <name type="scientific">Kutzneria buriramensis</name>
    <dbReference type="NCBI Taxonomy" id="1045776"/>
    <lineage>
        <taxon>Bacteria</taxon>
        <taxon>Bacillati</taxon>
        <taxon>Actinomycetota</taxon>
        <taxon>Actinomycetes</taxon>
        <taxon>Pseudonocardiales</taxon>
        <taxon>Pseudonocardiaceae</taxon>
        <taxon>Kutzneria</taxon>
    </lineage>
</organism>
<comment type="pathway">
    <text evidence="3">Carbohydrate metabolism; tricarboxylic acid cycle; (S)-malate from fumarate: step 1/1.</text>
</comment>
<dbReference type="GO" id="GO:0006099">
    <property type="term" value="P:tricarboxylic acid cycle"/>
    <property type="evidence" value="ECO:0007669"/>
    <property type="project" value="UniProtKB-KW"/>
</dbReference>
<evidence type="ECO:0000256" key="8">
    <source>
        <dbReference type="ARBA" id="ARBA00022723"/>
    </source>
</evidence>
<dbReference type="Pfam" id="PF05683">
    <property type="entry name" value="Fumerase_C"/>
    <property type="match status" value="1"/>
</dbReference>
<evidence type="ECO:0000256" key="1">
    <source>
        <dbReference type="ARBA" id="ARBA00000929"/>
    </source>
</evidence>
<comment type="catalytic activity">
    <reaction evidence="1 12">
        <text>(S)-malate = fumarate + H2O</text>
        <dbReference type="Rhea" id="RHEA:12460"/>
        <dbReference type="ChEBI" id="CHEBI:15377"/>
        <dbReference type="ChEBI" id="CHEBI:15589"/>
        <dbReference type="ChEBI" id="CHEBI:29806"/>
        <dbReference type="EC" id="4.2.1.2"/>
    </reaction>
</comment>
<dbReference type="InterPro" id="IPR004647">
    <property type="entry name" value="Fe-S_hydro-lyase_TtdB-typ_cat"/>
</dbReference>
<protein>
    <recommendedName>
        <fullName evidence="12">Fumarate hydratase class I</fullName>
        <ecNumber evidence="12">4.2.1.2</ecNumber>
    </recommendedName>
</protein>
<dbReference type="GO" id="GO:0051539">
    <property type="term" value="F:4 iron, 4 sulfur cluster binding"/>
    <property type="evidence" value="ECO:0007669"/>
    <property type="project" value="UniProtKB-UniRule"/>
</dbReference>
<keyword evidence="10 12" id="KW-0411">Iron-sulfur</keyword>
<evidence type="ECO:0000313" key="16">
    <source>
        <dbReference type="Proteomes" id="UP000256269"/>
    </source>
</evidence>
<dbReference type="RefSeq" id="WP_211352966.1">
    <property type="nucleotide sequence ID" value="NZ_CP144375.1"/>
</dbReference>
<comment type="caution">
    <text evidence="15">The sequence shown here is derived from an EMBL/GenBank/DDBJ whole genome shotgun (WGS) entry which is preliminary data.</text>
</comment>
<dbReference type="Gene3D" id="3.20.130.10">
    <property type="entry name" value="Fe-S hydro-lyase, tartrate dehydratase beta-type, catalytic domain"/>
    <property type="match status" value="1"/>
</dbReference>
<feature type="domain" description="Fe-S hydro-lyase tartrate dehydratase alpha-type catalytic" evidence="13">
    <location>
        <begin position="52"/>
        <end position="329"/>
    </location>
</feature>
<proteinExistence type="inferred from homology"/>
<feature type="domain" description="Fe-S hydro-lyase tartrate dehydratase beta-type catalytic" evidence="14">
    <location>
        <begin position="335"/>
        <end position="540"/>
    </location>
</feature>
<evidence type="ECO:0000313" key="15">
    <source>
        <dbReference type="EMBL" id="REH51872.1"/>
    </source>
</evidence>
<keyword evidence="16" id="KW-1185">Reference proteome</keyword>
<dbReference type="InterPro" id="IPR004646">
    <property type="entry name" value="Fe-S_hydro-lyase_TtdA-typ_cat"/>
</dbReference>
<keyword evidence="6 12" id="KW-0004">4Fe-4S</keyword>